<feature type="domain" description="Mab-21-like nucleotidyltransferase" evidence="12">
    <location>
        <begin position="58"/>
        <end position="255"/>
    </location>
</feature>
<evidence type="ECO:0000256" key="8">
    <source>
        <dbReference type="ARBA" id="ARBA00022840"/>
    </source>
</evidence>
<evidence type="ECO:0000256" key="11">
    <source>
        <dbReference type="ARBA" id="ARBA00023211"/>
    </source>
</evidence>
<keyword evidence="6" id="KW-0479">Metal-binding</keyword>
<evidence type="ECO:0000256" key="6">
    <source>
        <dbReference type="ARBA" id="ARBA00022723"/>
    </source>
</evidence>
<evidence type="ECO:0000259" key="13">
    <source>
        <dbReference type="Pfam" id="PF20266"/>
    </source>
</evidence>
<dbReference type="Pfam" id="PF03281">
    <property type="entry name" value="Mab-21"/>
    <property type="match status" value="1"/>
</dbReference>
<gene>
    <name evidence="14" type="ORF">PHAECO_LOCUS9295</name>
</gene>
<accession>A0A9P0GW68</accession>
<comment type="cofactor">
    <cofactor evidence="1">
        <name>Mn(2+)</name>
        <dbReference type="ChEBI" id="CHEBI:29035"/>
    </cofactor>
</comment>
<dbReference type="GO" id="GO:0005524">
    <property type="term" value="F:ATP binding"/>
    <property type="evidence" value="ECO:0007669"/>
    <property type="project" value="UniProtKB-KW"/>
</dbReference>
<dbReference type="OrthoDB" id="6054650at2759"/>
<feature type="domain" description="Mab-21-like HhH/H2TH-like" evidence="13">
    <location>
        <begin position="259"/>
        <end position="349"/>
    </location>
</feature>
<reference evidence="14" key="1">
    <citation type="submission" date="2022-01" db="EMBL/GenBank/DDBJ databases">
        <authorList>
            <person name="King R."/>
        </authorList>
    </citation>
    <scope>NUCLEOTIDE SEQUENCE</scope>
</reference>
<reference evidence="14" key="2">
    <citation type="submission" date="2022-10" db="EMBL/GenBank/DDBJ databases">
        <authorList>
            <consortium name="ENA_rothamsted_submissions"/>
            <consortium name="culmorum"/>
            <person name="King R."/>
        </authorList>
    </citation>
    <scope>NUCLEOTIDE SEQUENCE</scope>
</reference>
<keyword evidence="15" id="KW-1185">Reference proteome</keyword>
<keyword evidence="10" id="KW-0342">GTP-binding</keyword>
<evidence type="ECO:0000313" key="15">
    <source>
        <dbReference type="Proteomes" id="UP001153737"/>
    </source>
</evidence>
<keyword evidence="11" id="KW-0464">Manganese</keyword>
<evidence type="ECO:0000259" key="12">
    <source>
        <dbReference type="Pfam" id="PF03281"/>
    </source>
</evidence>
<evidence type="ECO:0000256" key="1">
    <source>
        <dbReference type="ARBA" id="ARBA00001936"/>
    </source>
</evidence>
<dbReference type="PANTHER" id="PTHR10656">
    <property type="entry name" value="CELL FATE DETERMINING PROTEIN MAB21-RELATED"/>
    <property type="match status" value="1"/>
</dbReference>
<evidence type="ECO:0000313" key="14">
    <source>
        <dbReference type="EMBL" id="CAH1169658.1"/>
    </source>
</evidence>
<evidence type="ECO:0000256" key="7">
    <source>
        <dbReference type="ARBA" id="ARBA00022741"/>
    </source>
</evidence>
<keyword evidence="5" id="KW-0548">Nucleotidyltransferase</keyword>
<sequence>MDKVFKIVEKNFIALPPEEVEANNLVLNQILDTIISGMKKVNPLFETLFIDKFYGGSYWDGLKVYKPDEYDVHIKCSMSAYTDRLEPSNEPGWVNLKFTRRRNPNKIPKKRPKPYYGIAGMHVLVNNEDYLDTEKVMLWFHQTLSCALGGEKKGKKRHCKLSTSHGVFNLSFFRHGPAFTFHASGTAEETPVEMDIDFVPCFEFPNDQYPSRGFLPNPYPDKGIFVVCKPVKGSNKGSRYWRISFQDQERELIKGKENLKPALRLMKKMRDKLKHTCIASYFIKNLFLCQIRFQPESFWREPLSNVFITMLVYYQNCIANRSIDFYWYAADNLISHIKPEDLENVNNDLLRVISDFQKHPNGRNVVAKHFLTRSELRDFKNIFKD</sequence>
<evidence type="ECO:0000256" key="4">
    <source>
        <dbReference type="ARBA" id="ARBA00022679"/>
    </source>
</evidence>
<comment type="similarity">
    <text evidence="3">Belongs to the mab-21 family.</text>
</comment>
<dbReference type="PANTHER" id="PTHR10656:SF42">
    <property type="entry name" value="CYCLIC GMP-AMP SYNTHASE-LIKE PROTEIN-RELATED"/>
    <property type="match status" value="1"/>
</dbReference>
<keyword evidence="8" id="KW-0067">ATP-binding</keyword>
<dbReference type="InterPro" id="IPR024810">
    <property type="entry name" value="MAB21L/cGLR"/>
</dbReference>
<organism evidence="14 15">
    <name type="scientific">Phaedon cochleariae</name>
    <name type="common">Mustard beetle</name>
    <dbReference type="NCBI Taxonomy" id="80249"/>
    <lineage>
        <taxon>Eukaryota</taxon>
        <taxon>Metazoa</taxon>
        <taxon>Ecdysozoa</taxon>
        <taxon>Arthropoda</taxon>
        <taxon>Hexapoda</taxon>
        <taxon>Insecta</taxon>
        <taxon>Pterygota</taxon>
        <taxon>Neoptera</taxon>
        <taxon>Endopterygota</taxon>
        <taxon>Coleoptera</taxon>
        <taxon>Polyphaga</taxon>
        <taxon>Cucujiformia</taxon>
        <taxon>Chrysomeloidea</taxon>
        <taxon>Chrysomelidae</taxon>
        <taxon>Chrysomelinae</taxon>
        <taxon>Chrysomelini</taxon>
        <taxon>Phaedon</taxon>
    </lineage>
</organism>
<protein>
    <submittedName>
        <fullName evidence="14">Uncharacterized protein</fullName>
    </submittedName>
</protein>
<dbReference type="Gene3D" id="3.30.460.90">
    <property type="match status" value="1"/>
</dbReference>
<dbReference type="InterPro" id="IPR046903">
    <property type="entry name" value="Mab-21-like_nuc_Trfase"/>
</dbReference>
<dbReference type="GO" id="GO:0046872">
    <property type="term" value="F:metal ion binding"/>
    <property type="evidence" value="ECO:0007669"/>
    <property type="project" value="UniProtKB-KW"/>
</dbReference>
<evidence type="ECO:0000256" key="5">
    <source>
        <dbReference type="ARBA" id="ARBA00022695"/>
    </source>
</evidence>
<evidence type="ECO:0000256" key="10">
    <source>
        <dbReference type="ARBA" id="ARBA00023134"/>
    </source>
</evidence>
<dbReference type="AlphaFoldDB" id="A0A9P0GW68"/>
<name>A0A9P0GW68_PHACE</name>
<dbReference type="GO" id="GO:0016779">
    <property type="term" value="F:nucleotidyltransferase activity"/>
    <property type="evidence" value="ECO:0007669"/>
    <property type="project" value="UniProtKB-KW"/>
</dbReference>
<comment type="cofactor">
    <cofactor evidence="2">
        <name>Mg(2+)</name>
        <dbReference type="ChEBI" id="CHEBI:18420"/>
    </cofactor>
</comment>
<dbReference type="EMBL" id="OU896711">
    <property type="protein sequence ID" value="CAH1169658.1"/>
    <property type="molecule type" value="Genomic_DNA"/>
</dbReference>
<dbReference type="InterPro" id="IPR046906">
    <property type="entry name" value="Mab-21_HhH/H2TH-like"/>
</dbReference>
<dbReference type="Proteomes" id="UP001153737">
    <property type="component" value="Chromosome 5"/>
</dbReference>
<proteinExistence type="inferred from homology"/>
<evidence type="ECO:0000256" key="2">
    <source>
        <dbReference type="ARBA" id="ARBA00001946"/>
    </source>
</evidence>
<evidence type="ECO:0000256" key="3">
    <source>
        <dbReference type="ARBA" id="ARBA00008307"/>
    </source>
</evidence>
<keyword evidence="4" id="KW-0808">Transferase</keyword>
<dbReference type="Gene3D" id="1.10.1410.40">
    <property type="match status" value="1"/>
</dbReference>
<dbReference type="GO" id="GO:0005525">
    <property type="term" value="F:GTP binding"/>
    <property type="evidence" value="ECO:0007669"/>
    <property type="project" value="UniProtKB-KW"/>
</dbReference>
<evidence type="ECO:0000256" key="9">
    <source>
        <dbReference type="ARBA" id="ARBA00022842"/>
    </source>
</evidence>
<dbReference type="Pfam" id="PF20266">
    <property type="entry name" value="Mab-21_C"/>
    <property type="match status" value="1"/>
</dbReference>
<keyword evidence="9" id="KW-0460">Magnesium</keyword>
<keyword evidence="7" id="KW-0547">Nucleotide-binding</keyword>
<dbReference type="SMART" id="SM01265">
    <property type="entry name" value="Mab-21"/>
    <property type="match status" value="1"/>
</dbReference>